<reference evidence="1 2" key="1">
    <citation type="submission" date="2024-05" db="EMBL/GenBank/DDBJ databases">
        <authorList>
            <person name="Wallberg A."/>
        </authorList>
    </citation>
    <scope>NUCLEOTIDE SEQUENCE [LARGE SCALE GENOMIC DNA]</scope>
</reference>
<dbReference type="EMBL" id="CAXKWB010001176">
    <property type="protein sequence ID" value="CAL4063554.1"/>
    <property type="molecule type" value="Genomic_DNA"/>
</dbReference>
<dbReference type="Proteomes" id="UP001497623">
    <property type="component" value="Unassembled WGS sequence"/>
</dbReference>
<protein>
    <recommendedName>
        <fullName evidence="3">Condensation domain-containing protein</fullName>
    </recommendedName>
</protein>
<comment type="caution">
    <text evidence="1">The sequence shown here is derived from an EMBL/GenBank/DDBJ whole genome shotgun (WGS) entry which is preliminary data.</text>
</comment>
<evidence type="ECO:0000313" key="2">
    <source>
        <dbReference type="Proteomes" id="UP001497623"/>
    </source>
</evidence>
<gene>
    <name evidence="1" type="ORF">MNOR_LOCUS3454</name>
</gene>
<keyword evidence="2" id="KW-1185">Reference proteome</keyword>
<evidence type="ECO:0008006" key="3">
    <source>
        <dbReference type="Google" id="ProtNLM"/>
    </source>
</evidence>
<dbReference type="AlphaFoldDB" id="A0AAV2PU76"/>
<sequence>MEIFTPINFNYWDQNQSVYDVLELKDFSHKAMTPGPSKSANGNKWVRPLGYVERLMVGAHDNDNMVSLYALWVESNKPLDLSLIRHAASILKIKMPNLQMSIGHQNNELWWKELESEILNVEQIVTDNFTDTFECLLKKKFSIEKEPLWFIRLIDLKENKYEHGSINEKQVCMFGFHHSITDGTTNMKICTVFLDILNNLVLNRPIDMKEEGIFARPHHDRIANEYMSSLALNTLLITRVWKAIFCYGANVSPLTRLYPQPSHMEASTKVIYDELDEITTSQLIQRCKKENVTLNSAFTAAANLGIFNLIKAKDQSTKEIKIHSSHRVNMRRFWPKELQTSSFGCHMSAMDLTCNTNDQNQNNFWKYTREVHSVINTNLNETKYCLQVVPISHRQNFAFFWNSWLSWFGLPSTNDIHFSITNMGNLSNTFPGEGPEVRVSKIMRTTSGHYLPSLCCHSIQTFQGKFSLSIDHYTQKMKKETVESYAKNIFSILRRAIDESN</sequence>
<dbReference type="SUPFAM" id="SSF52777">
    <property type="entry name" value="CoA-dependent acyltransferases"/>
    <property type="match status" value="2"/>
</dbReference>
<dbReference type="PANTHER" id="PTHR28037">
    <property type="entry name" value="ALCOHOL O-ACETYLTRANSFERASE 1-RELATED"/>
    <property type="match status" value="1"/>
</dbReference>
<accession>A0AAV2PU76</accession>
<name>A0AAV2PU76_MEGNR</name>
<dbReference type="Gene3D" id="3.30.559.10">
    <property type="entry name" value="Chloramphenicol acetyltransferase-like domain"/>
    <property type="match status" value="1"/>
</dbReference>
<proteinExistence type="predicted"/>
<organism evidence="1 2">
    <name type="scientific">Meganyctiphanes norvegica</name>
    <name type="common">Northern krill</name>
    <name type="synonym">Thysanopoda norvegica</name>
    <dbReference type="NCBI Taxonomy" id="48144"/>
    <lineage>
        <taxon>Eukaryota</taxon>
        <taxon>Metazoa</taxon>
        <taxon>Ecdysozoa</taxon>
        <taxon>Arthropoda</taxon>
        <taxon>Crustacea</taxon>
        <taxon>Multicrustacea</taxon>
        <taxon>Malacostraca</taxon>
        <taxon>Eumalacostraca</taxon>
        <taxon>Eucarida</taxon>
        <taxon>Euphausiacea</taxon>
        <taxon>Euphausiidae</taxon>
        <taxon>Meganyctiphanes</taxon>
    </lineage>
</organism>
<dbReference type="InterPro" id="IPR023213">
    <property type="entry name" value="CAT-like_dom_sf"/>
</dbReference>
<dbReference type="InterPro" id="IPR052058">
    <property type="entry name" value="Alcohol_O-acetyltransferase"/>
</dbReference>
<dbReference type="PANTHER" id="PTHR28037:SF1">
    <property type="entry name" value="ALCOHOL O-ACETYLTRANSFERASE 1-RELATED"/>
    <property type="match status" value="1"/>
</dbReference>
<evidence type="ECO:0000313" key="1">
    <source>
        <dbReference type="EMBL" id="CAL4063554.1"/>
    </source>
</evidence>
<dbReference type="Gene3D" id="3.30.559.30">
    <property type="entry name" value="Nonribosomal peptide synthetase, condensation domain"/>
    <property type="match status" value="1"/>
</dbReference>